<name>A0A2M7V7Z7_9BACT</name>
<feature type="transmembrane region" description="Helical" evidence="1">
    <location>
        <begin position="115"/>
        <end position="140"/>
    </location>
</feature>
<evidence type="ECO:0000313" key="2">
    <source>
        <dbReference type="EMBL" id="PIZ94899.1"/>
    </source>
</evidence>
<dbReference type="Proteomes" id="UP000231453">
    <property type="component" value="Unassembled WGS sequence"/>
</dbReference>
<proteinExistence type="predicted"/>
<comment type="caution">
    <text evidence="2">The sequence shown here is derived from an EMBL/GenBank/DDBJ whole genome shotgun (WGS) entry which is preliminary data.</text>
</comment>
<sequence>MNKIKIEIDNKKISVYSKKILSKDYILKHEFYREEISNIGFFSKPMHTISGTHTDTILICSIKKEQTPENQFVITPQYAEEIFRELKNYKYNISNEKEMGKIIEEAKHIKKDEKIYFKMTIFMIFAIILLGILIPLFILLKK</sequence>
<dbReference type="EMBL" id="PFPL01000070">
    <property type="protein sequence ID" value="PIZ94899.1"/>
    <property type="molecule type" value="Genomic_DNA"/>
</dbReference>
<gene>
    <name evidence="2" type="ORF">COX80_05295</name>
</gene>
<reference evidence="3" key="1">
    <citation type="submission" date="2017-09" db="EMBL/GenBank/DDBJ databases">
        <title>Depth-based differentiation of microbial function through sediment-hosted aquifers and enrichment of novel symbionts in the deep terrestrial subsurface.</title>
        <authorList>
            <person name="Probst A.J."/>
            <person name="Ladd B."/>
            <person name="Jarett J.K."/>
            <person name="Geller-Mcgrath D.E."/>
            <person name="Sieber C.M.K."/>
            <person name="Emerson J.B."/>
            <person name="Anantharaman K."/>
            <person name="Thomas B.C."/>
            <person name="Malmstrom R."/>
            <person name="Stieglmeier M."/>
            <person name="Klingl A."/>
            <person name="Woyke T."/>
            <person name="Ryan C.M."/>
            <person name="Banfield J.F."/>
        </authorList>
    </citation>
    <scope>NUCLEOTIDE SEQUENCE [LARGE SCALE GENOMIC DNA]</scope>
</reference>
<accession>A0A2M7V7Z7</accession>
<keyword evidence="1" id="KW-0812">Transmembrane</keyword>
<protein>
    <submittedName>
        <fullName evidence="2">Uncharacterized protein</fullName>
    </submittedName>
</protein>
<evidence type="ECO:0000313" key="3">
    <source>
        <dbReference type="Proteomes" id="UP000231453"/>
    </source>
</evidence>
<keyword evidence="1" id="KW-1133">Transmembrane helix</keyword>
<dbReference type="AlphaFoldDB" id="A0A2M7V7Z7"/>
<evidence type="ECO:0000256" key="1">
    <source>
        <dbReference type="SAM" id="Phobius"/>
    </source>
</evidence>
<keyword evidence="1" id="KW-0472">Membrane</keyword>
<organism evidence="2 3">
    <name type="scientific">Candidatus Magasanikbacteria bacterium CG_4_10_14_0_2_um_filter_33_14</name>
    <dbReference type="NCBI Taxonomy" id="1974636"/>
    <lineage>
        <taxon>Bacteria</taxon>
        <taxon>Candidatus Magasanikiibacteriota</taxon>
    </lineage>
</organism>